<dbReference type="EMBL" id="GBRH01249326">
    <property type="protein sequence ID" value="JAD48569.1"/>
    <property type="molecule type" value="Transcribed_RNA"/>
</dbReference>
<organism evidence="1">
    <name type="scientific">Arundo donax</name>
    <name type="common">Giant reed</name>
    <name type="synonym">Donax arundinaceus</name>
    <dbReference type="NCBI Taxonomy" id="35708"/>
    <lineage>
        <taxon>Eukaryota</taxon>
        <taxon>Viridiplantae</taxon>
        <taxon>Streptophyta</taxon>
        <taxon>Embryophyta</taxon>
        <taxon>Tracheophyta</taxon>
        <taxon>Spermatophyta</taxon>
        <taxon>Magnoliopsida</taxon>
        <taxon>Liliopsida</taxon>
        <taxon>Poales</taxon>
        <taxon>Poaceae</taxon>
        <taxon>PACMAD clade</taxon>
        <taxon>Arundinoideae</taxon>
        <taxon>Arundineae</taxon>
        <taxon>Arundo</taxon>
    </lineage>
</organism>
<name>A0A0A9AA93_ARUDO</name>
<reference evidence="1" key="2">
    <citation type="journal article" date="2015" name="Data Brief">
        <title>Shoot transcriptome of the giant reed, Arundo donax.</title>
        <authorList>
            <person name="Barrero R.A."/>
            <person name="Guerrero F.D."/>
            <person name="Moolhuijzen P."/>
            <person name="Goolsby J.A."/>
            <person name="Tidwell J."/>
            <person name="Bellgard S.E."/>
            <person name="Bellgard M.I."/>
        </authorList>
    </citation>
    <scope>NUCLEOTIDE SEQUENCE</scope>
    <source>
        <tissue evidence="1">Shoot tissue taken approximately 20 cm above the soil surface</tissue>
    </source>
</reference>
<reference evidence="1" key="1">
    <citation type="submission" date="2014-09" db="EMBL/GenBank/DDBJ databases">
        <authorList>
            <person name="Magalhaes I.L.F."/>
            <person name="Oliveira U."/>
            <person name="Santos F.R."/>
            <person name="Vidigal T.H.D.A."/>
            <person name="Brescovit A.D."/>
            <person name="Santos A.J."/>
        </authorList>
    </citation>
    <scope>NUCLEOTIDE SEQUENCE</scope>
    <source>
        <tissue evidence="1">Shoot tissue taken approximately 20 cm above the soil surface</tissue>
    </source>
</reference>
<dbReference type="AlphaFoldDB" id="A0A0A9AA93"/>
<evidence type="ECO:0000313" key="1">
    <source>
        <dbReference type="EMBL" id="JAD48569.1"/>
    </source>
</evidence>
<accession>A0A0A9AA93</accession>
<proteinExistence type="predicted"/>
<protein>
    <submittedName>
        <fullName evidence="1">Uncharacterized protein</fullName>
    </submittedName>
</protein>
<sequence length="65" mass="7275">MGKHCRDAQNKGVVVVEMPKQMNLASILCSRVLSEDELVYLTFGQVRNFSNTIEAVCLIIEVSMD</sequence>